<keyword evidence="2" id="KW-1185">Reference proteome</keyword>
<organism evidence="1 2">
    <name type="scientific">Racocetra persica</name>
    <dbReference type="NCBI Taxonomy" id="160502"/>
    <lineage>
        <taxon>Eukaryota</taxon>
        <taxon>Fungi</taxon>
        <taxon>Fungi incertae sedis</taxon>
        <taxon>Mucoromycota</taxon>
        <taxon>Glomeromycotina</taxon>
        <taxon>Glomeromycetes</taxon>
        <taxon>Diversisporales</taxon>
        <taxon>Gigasporaceae</taxon>
        <taxon>Racocetra</taxon>
    </lineage>
</organism>
<dbReference type="EMBL" id="CAJVQC010000592">
    <property type="protein sequence ID" value="CAG8475123.1"/>
    <property type="molecule type" value="Genomic_DNA"/>
</dbReference>
<name>A0ACA9KIU6_9GLOM</name>
<sequence>MAFQLGPSVAVLLTLIIFFLCLLTFVGVPHTDLSQDKSRWLKYPAWHPPLIGRDDNKTDGGLFFSSLIITFGCIITAKVTANPPTSQKLQSVFVSETEHGPKKVSAYGFNRLLILYSFITMLTLFSIIILDVGKIWAALGITHNASEFTILVLIGSGGKLKSNLFWGLLCCYWFFVYLGSLLIEWPFDANFNHENVPLTRDDVHHDGPEPHHSHDHPHDQSHDHTHDLEDEYEVIHHPRQLLLLILASVFHNIGNLTATVSFDELLPSLLTSLTYGVTYPAYLYYVYVDTFSISIYPQKLIYLPSTPGWKKFIIATISICCSLLTVRLGAFLQARKDNHGDDITAVYY</sequence>
<reference evidence="1" key="1">
    <citation type="submission" date="2021-06" db="EMBL/GenBank/DDBJ databases">
        <authorList>
            <person name="Kallberg Y."/>
            <person name="Tangrot J."/>
            <person name="Rosling A."/>
        </authorList>
    </citation>
    <scope>NUCLEOTIDE SEQUENCE</scope>
    <source>
        <strain evidence="1">MA461A</strain>
    </source>
</reference>
<proteinExistence type="predicted"/>
<gene>
    <name evidence="1" type="ORF">RPERSI_LOCUS744</name>
</gene>
<dbReference type="Proteomes" id="UP000789920">
    <property type="component" value="Unassembled WGS sequence"/>
</dbReference>
<accession>A0ACA9KIU6</accession>
<protein>
    <submittedName>
        <fullName evidence="1">9211_t:CDS:1</fullName>
    </submittedName>
</protein>
<evidence type="ECO:0000313" key="1">
    <source>
        <dbReference type="EMBL" id="CAG8475123.1"/>
    </source>
</evidence>
<comment type="caution">
    <text evidence="1">The sequence shown here is derived from an EMBL/GenBank/DDBJ whole genome shotgun (WGS) entry which is preliminary data.</text>
</comment>
<evidence type="ECO:0000313" key="2">
    <source>
        <dbReference type="Proteomes" id="UP000789920"/>
    </source>
</evidence>